<dbReference type="InterPro" id="IPR050226">
    <property type="entry name" value="NagZ_Beta-hexosaminidase"/>
</dbReference>
<evidence type="ECO:0000313" key="13">
    <source>
        <dbReference type="Proteomes" id="UP000218890"/>
    </source>
</evidence>
<feature type="site" description="Important for catalytic activity" evidence="10">
    <location>
        <position position="179"/>
    </location>
</feature>
<dbReference type="PANTHER" id="PTHR30480:SF13">
    <property type="entry name" value="BETA-HEXOSAMINIDASE"/>
    <property type="match status" value="1"/>
</dbReference>
<evidence type="ECO:0000256" key="1">
    <source>
        <dbReference type="ARBA" id="ARBA00001231"/>
    </source>
</evidence>
<feature type="active site" description="Nucleophile" evidence="10">
    <location>
        <position position="252"/>
    </location>
</feature>
<dbReference type="EC" id="3.2.1.52" evidence="10"/>
<dbReference type="Gene3D" id="3.20.20.300">
    <property type="entry name" value="Glycoside hydrolase, family 3, N-terminal domain"/>
    <property type="match status" value="1"/>
</dbReference>
<keyword evidence="5 10" id="KW-0133">Cell shape</keyword>
<dbReference type="GO" id="GO:0008360">
    <property type="term" value="P:regulation of cell shape"/>
    <property type="evidence" value="ECO:0007669"/>
    <property type="project" value="UniProtKB-KW"/>
</dbReference>
<evidence type="ECO:0000313" key="12">
    <source>
        <dbReference type="EMBL" id="BAU57967.1"/>
    </source>
</evidence>
<comment type="function">
    <text evidence="10">Plays a role in peptidoglycan recycling by cleaving the terminal beta-1,4-linked N-acetylglucosamine (GlcNAc) from peptide-linked peptidoglycan fragments, giving rise to free GlcNAc, anhydro-N-acetylmuramic acid and anhydro-N-acetylmuramic acid-linked peptides.</text>
</comment>
<keyword evidence="8 10" id="KW-0131">Cell cycle</keyword>
<feature type="binding site" evidence="10">
    <location>
        <position position="72"/>
    </location>
    <ligand>
        <name>substrate</name>
    </ligand>
</feature>
<keyword evidence="4 10" id="KW-0378">Hydrolase</keyword>
<reference evidence="12" key="1">
    <citation type="submission" date="2016-02" db="EMBL/GenBank/DDBJ databases">
        <title>Halorhodospira halochloris DSM-1059 complete genome, version 2.</title>
        <authorList>
            <person name="Tsukatani Y."/>
        </authorList>
    </citation>
    <scope>NUCLEOTIDE SEQUENCE</scope>
    <source>
        <strain evidence="12">DSM 1059</strain>
    </source>
</reference>
<dbReference type="UniPathway" id="UPA00544"/>
<dbReference type="InterPro" id="IPR001764">
    <property type="entry name" value="Glyco_hydro_3_N"/>
</dbReference>
<evidence type="ECO:0000256" key="3">
    <source>
        <dbReference type="ARBA" id="ARBA00022618"/>
    </source>
</evidence>
<dbReference type="RefSeq" id="WP_231902050.1">
    <property type="nucleotide sequence ID" value="NZ_AP017372.2"/>
</dbReference>
<evidence type="ECO:0000256" key="2">
    <source>
        <dbReference type="ARBA" id="ARBA00022490"/>
    </source>
</evidence>
<evidence type="ECO:0000256" key="10">
    <source>
        <dbReference type="HAMAP-Rule" id="MF_00364"/>
    </source>
</evidence>
<evidence type="ECO:0000256" key="9">
    <source>
        <dbReference type="ARBA" id="ARBA00023316"/>
    </source>
</evidence>
<comment type="subcellular location">
    <subcellularLocation>
        <location evidence="10">Cytoplasm</location>
    </subcellularLocation>
</comment>
<proteinExistence type="inferred from homology"/>
<accession>A0A0X8X9H3</accession>
<keyword evidence="3 10" id="KW-0132">Cell division</keyword>
<feature type="binding site" evidence="10">
    <location>
        <begin position="168"/>
        <end position="169"/>
    </location>
    <ligand>
        <name>substrate</name>
    </ligand>
</feature>
<feature type="binding site" evidence="10">
    <location>
        <position position="64"/>
    </location>
    <ligand>
        <name>substrate</name>
    </ligand>
</feature>
<evidence type="ECO:0000256" key="7">
    <source>
        <dbReference type="ARBA" id="ARBA00023295"/>
    </source>
</evidence>
<dbReference type="Proteomes" id="UP000218890">
    <property type="component" value="Chromosome"/>
</dbReference>
<dbReference type="GO" id="GO:0009252">
    <property type="term" value="P:peptidoglycan biosynthetic process"/>
    <property type="evidence" value="ECO:0007669"/>
    <property type="project" value="UniProtKB-KW"/>
</dbReference>
<evidence type="ECO:0000256" key="8">
    <source>
        <dbReference type="ARBA" id="ARBA00023306"/>
    </source>
</evidence>
<name>A0A0X8X9H3_HALHR</name>
<dbReference type="HAMAP" id="MF_00364">
    <property type="entry name" value="NagZ"/>
    <property type="match status" value="1"/>
</dbReference>
<comment type="pathway">
    <text evidence="10">Cell wall biogenesis; peptidoglycan recycling.</text>
</comment>
<dbReference type="GO" id="GO:0005975">
    <property type="term" value="P:carbohydrate metabolic process"/>
    <property type="evidence" value="ECO:0007669"/>
    <property type="project" value="InterPro"/>
</dbReference>
<dbReference type="NCBIfam" id="NF003740">
    <property type="entry name" value="PRK05337.1"/>
    <property type="match status" value="1"/>
</dbReference>
<dbReference type="PANTHER" id="PTHR30480">
    <property type="entry name" value="BETA-HEXOSAMINIDASE-RELATED"/>
    <property type="match status" value="1"/>
</dbReference>
<evidence type="ECO:0000259" key="11">
    <source>
        <dbReference type="Pfam" id="PF00933"/>
    </source>
</evidence>
<dbReference type="GO" id="GO:0009254">
    <property type="term" value="P:peptidoglycan turnover"/>
    <property type="evidence" value="ECO:0007669"/>
    <property type="project" value="UniProtKB-UniRule"/>
</dbReference>
<keyword evidence="13" id="KW-1185">Reference proteome</keyword>
<evidence type="ECO:0000256" key="6">
    <source>
        <dbReference type="ARBA" id="ARBA00022984"/>
    </source>
</evidence>
<dbReference type="InterPro" id="IPR017853">
    <property type="entry name" value="GH"/>
</dbReference>
<comment type="similarity">
    <text evidence="10">Belongs to the glycosyl hydrolase 3 family. NagZ subfamily.</text>
</comment>
<keyword evidence="2 10" id="KW-0963">Cytoplasm</keyword>
<keyword evidence="9 10" id="KW-0961">Cell wall biogenesis/degradation</keyword>
<dbReference type="InterPro" id="IPR022956">
    <property type="entry name" value="Beta_hexosaminidase_bac"/>
</dbReference>
<feature type="domain" description="Glycoside hydrolase family 3 N-terminal" evidence="11">
    <location>
        <begin position="14"/>
        <end position="287"/>
    </location>
</feature>
<keyword evidence="6 10" id="KW-0573">Peptidoglycan synthesis</keyword>
<dbReference type="KEGG" id="hhk:HH1059_12620"/>
<dbReference type="Pfam" id="PF00933">
    <property type="entry name" value="Glyco_hydro_3"/>
    <property type="match status" value="1"/>
</dbReference>
<feature type="binding site" evidence="10">
    <location>
        <position position="138"/>
    </location>
    <ligand>
        <name>substrate</name>
    </ligand>
</feature>
<evidence type="ECO:0000256" key="5">
    <source>
        <dbReference type="ARBA" id="ARBA00022960"/>
    </source>
</evidence>
<dbReference type="EMBL" id="AP017372">
    <property type="protein sequence ID" value="BAU57967.1"/>
    <property type="molecule type" value="Genomic_DNA"/>
</dbReference>
<dbReference type="SUPFAM" id="SSF51445">
    <property type="entry name" value="(Trans)glycosidases"/>
    <property type="match status" value="1"/>
</dbReference>
<dbReference type="InterPro" id="IPR036962">
    <property type="entry name" value="Glyco_hydro_3_N_sf"/>
</dbReference>
<gene>
    <name evidence="10 12" type="primary">nagZ</name>
    <name evidence="12" type="ORF">HH1059_12620</name>
</gene>
<dbReference type="AlphaFoldDB" id="A0A0X8X9H3"/>
<protein>
    <recommendedName>
        <fullName evidence="10">Beta-hexosaminidase</fullName>
        <ecNumber evidence="10">3.2.1.52</ecNumber>
    </recommendedName>
    <alternativeName>
        <fullName evidence="10">Beta-N-acetylhexosaminidase</fullName>
    </alternativeName>
    <alternativeName>
        <fullName evidence="10">N-acetyl-beta-glucosaminidase</fullName>
    </alternativeName>
</protein>
<dbReference type="GO" id="GO:0004563">
    <property type="term" value="F:beta-N-acetylhexosaminidase activity"/>
    <property type="evidence" value="ECO:0007669"/>
    <property type="project" value="UniProtKB-UniRule"/>
</dbReference>
<organism evidence="12 13">
    <name type="scientific">Halorhodospira halochloris</name>
    <name type="common">Ectothiorhodospira halochloris</name>
    <dbReference type="NCBI Taxonomy" id="1052"/>
    <lineage>
        <taxon>Bacteria</taxon>
        <taxon>Pseudomonadati</taxon>
        <taxon>Pseudomonadota</taxon>
        <taxon>Gammaproteobacteria</taxon>
        <taxon>Chromatiales</taxon>
        <taxon>Ectothiorhodospiraceae</taxon>
        <taxon>Halorhodospira</taxon>
    </lineage>
</organism>
<dbReference type="GO" id="GO:0071555">
    <property type="term" value="P:cell wall organization"/>
    <property type="evidence" value="ECO:0007669"/>
    <property type="project" value="UniProtKB-KW"/>
</dbReference>
<feature type="active site" description="Proton donor/acceptor" evidence="10">
    <location>
        <position position="181"/>
    </location>
</feature>
<keyword evidence="7 10" id="KW-0326">Glycosidase</keyword>
<sequence length="350" mass="37679">MTLGPLQVAIDSQQLTETEREMLLSPAVGGVVLFARNFNNPQQLSELTHKIKSLRDPPLLITVDQEGGRVQRFKNGFTLLPEPARLGRIYFWEPGLAIQLATTLGWLMAAELRACSVDLSFAPVLDLDRGLSSVIGDRAFHSQPQAVIALAQAWIKGMRQAGMAAVGKHFPGHGAVEADSHVAMPYDGRSLSAIASSDLIPFQRLALESLPAIMAAHVIYPQVDETPAGFSSTWIGDVLRRRIGFRGAVFSDDLGMVGASGVGDIRARVDRALQAGCDAALVCDRQLAEQVLSTDPLPRHADGKLSSLRLARLYATDTGADLASLKASAQWQQASRALDAVPEVFYSQAC</sequence>
<comment type="catalytic activity">
    <reaction evidence="1 10">
        <text>Hydrolysis of terminal non-reducing N-acetyl-D-hexosamine residues in N-acetyl-beta-D-hexosaminides.</text>
        <dbReference type="EC" id="3.2.1.52"/>
    </reaction>
</comment>
<evidence type="ECO:0000256" key="4">
    <source>
        <dbReference type="ARBA" id="ARBA00022801"/>
    </source>
</evidence>
<dbReference type="GO" id="GO:0051301">
    <property type="term" value="P:cell division"/>
    <property type="evidence" value="ECO:0007669"/>
    <property type="project" value="UniProtKB-KW"/>
</dbReference>
<dbReference type="GO" id="GO:0005737">
    <property type="term" value="C:cytoplasm"/>
    <property type="evidence" value="ECO:0007669"/>
    <property type="project" value="UniProtKB-SubCell"/>
</dbReference>